<dbReference type="PANTHER" id="PTHR36833">
    <property type="entry name" value="SLR0610 PROTEIN-RELATED"/>
    <property type="match status" value="1"/>
</dbReference>
<keyword evidence="1" id="KW-0472">Membrane</keyword>
<dbReference type="Proteomes" id="UP000177596">
    <property type="component" value="Unassembled WGS sequence"/>
</dbReference>
<organism evidence="2 3">
    <name type="scientific">Candidatus Woesebacteria bacterium RIFOXYD1_FULL_43_18</name>
    <dbReference type="NCBI Taxonomy" id="1802551"/>
    <lineage>
        <taxon>Bacteria</taxon>
        <taxon>Candidatus Woeseibacteriota</taxon>
    </lineage>
</organism>
<proteinExistence type="predicted"/>
<feature type="transmembrane region" description="Helical" evidence="1">
    <location>
        <begin position="65"/>
        <end position="84"/>
    </location>
</feature>
<dbReference type="Pfam" id="PF06182">
    <property type="entry name" value="ABC2_membrane_6"/>
    <property type="match status" value="1"/>
</dbReference>
<feature type="transmembrane region" description="Helical" evidence="1">
    <location>
        <begin position="203"/>
        <end position="221"/>
    </location>
</feature>
<name>A0A1F8DIY6_9BACT</name>
<evidence type="ECO:0000256" key="1">
    <source>
        <dbReference type="SAM" id="Phobius"/>
    </source>
</evidence>
<dbReference type="InterPro" id="IPR010390">
    <property type="entry name" value="ABC-2_transporter-like"/>
</dbReference>
<gene>
    <name evidence="2" type="ORF">A2573_03100</name>
</gene>
<protein>
    <recommendedName>
        <fullName evidence="4">ABC transporter permease</fullName>
    </recommendedName>
</protein>
<evidence type="ECO:0000313" key="3">
    <source>
        <dbReference type="Proteomes" id="UP000177596"/>
    </source>
</evidence>
<evidence type="ECO:0000313" key="2">
    <source>
        <dbReference type="EMBL" id="OGM88570.1"/>
    </source>
</evidence>
<dbReference type="EMBL" id="MGIL01000007">
    <property type="protein sequence ID" value="OGM88570.1"/>
    <property type="molecule type" value="Genomic_DNA"/>
</dbReference>
<sequence length="263" mass="29859">MTKKIKKYFKIWWMMSRNSFSAIIDQKLALSVFLIGKVLRFIFFFGFLYFLLLGTKTLAGYSSNQVIFFFLTFNIIDVISQFLFREVYRFRPMIINGDFDLVLAKPLNPLFRVLMGAADVIDLVTIPPLVAATIYFGSLLHPSFISVFYYLVLLLNGLLIAAAFHVIVLSFAIVTLEVDHTIMIYRDLTSLGRLPIDIYQQPLRAFLTYLLPVGIMITLPAKAMMGTMSAMGIILAFIVGILAVFVALRFWNYALTKYSSASS</sequence>
<accession>A0A1F8DIY6</accession>
<dbReference type="PANTHER" id="PTHR36833:SF1">
    <property type="entry name" value="INTEGRAL MEMBRANE TRANSPORT PROTEIN"/>
    <property type="match status" value="1"/>
</dbReference>
<keyword evidence="1" id="KW-0812">Transmembrane</keyword>
<dbReference type="AlphaFoldDB" id="A0A1F8DIY6"/>
<feature type="transmembrane region" description="Helical" evidence="1">
    <location>
        <begin position="148"/>
        <end position="176"/>
    </location>
</feature>
<keyword evidence="1" id="KW-1133">Transmembrane helix</keyword>
<evidence type="ECO:0008006" key="4">
    <source>
        <dbReference type="Google" id="ProtNLM"/>
    </source>
</evidence>
<feature type="transmembrane region" description="Helical" evidence="1">
    <location>
        <begin position="113"/>
        <end position="136"/>
    </location>
</feature>
<feature type="transmembrane region" description="Helical" evidence="1">
    <location>
        <begin position="28"/>
        <end position="53"/>
    </location>
</feature>
<feature type="transmembrane region" description="Helical" evidence="1">
    <location>
        <begin position="227"/>
        <end position="251"/>
    </location>
</feature>
<comment type="caution">
    <text evidence="2">The sequence shown here is derived from an EMBL/GenBank/DDBJ whole genome shotgun (WGS) entry which is preliminary data.</text>
</comment>
<reference evidence="2 3" key="1">
    <citation type="journal article" date="2016" name="Nat. Commun.">
        <title>Thousands of microbial genomes shed light on interconnected biogeochemical processes in an aquifer system.</title>
        <authorList>
            <person name="Anantharaman K."/>
            <person name="Brown C.T."/>
            <person name="Hug L.A."/>
            <person name="Sharon I."/>
            <person name="Castelle C.J."/>
            <person name="Probst A.J."/>
            <person name="Thomas B.C."/>
            <person name="Singh A."/>
            <person name="Wilkins M.J."/>
            <person name="Karaoz U."/>
            <person name="Brodie E.L."/>
            <person name="Williams K.H."/>
            <person name="Hubbard S.S."/>
            <person name="Banfield J.F."/>
        </authorList>
    </citation>
    <scope>NUCLEOTIDE SEQUENCE [LARGE SCALE GENOMIC DNA]</scope>
</reference>